<evidence type="ECO:0000313" key="1">
    <source>
        <dbReference type="EMBL" id="KAJ3497968.1"/>
    </source>
</evidence>
<comment type="caution">
    <text evidence="1">The sequence shown here is derived from an EMBL/GenBank/DDBJ whole genome shotgun (WGS) entry which is preliminary data.</text>
</comment>
<name>A0ACC1R7Q5_9HYPO</name>
<dbReference type="Proteomes" id="UP001148737">
    <property type="component" value="Unassembled WGS sequence"/>
</dbReference>
<evidence type="ECO:0000313" key="2">
    <source>
        <dbReference type="Proteomes" id="UP001148737"/>
    </source>
</evidence>
<protein>
    <submittedName>
        <fullName evidence="1">Uncharacterized protein</fullName>
    </submittedName>
</protein>
<sequence length="385" mass="43112">MLLNLGLLHSLLLYFMVLGSMAQCVQRGDLEDYVAKFRDQIPLQDGTIPRRKNAKTSFRPSVPAANEDISRAVASARRGDLQSARAIAALYGYSIIEYLDIGQSRNRDYLILREEPDESGACRRNWGMYIFAKLGPRGRSYGAPVSIQVPHPIFDMNTPQLGIRAFIETNADSFFISGIHRYNTDASQAPATWSNATSSDMAHNKYSLFLQLAEDFTRPAAFNRLRGLRAMTVVQIHGFGNSDMEDGKWTYNPKRTYPQIVLSNGDESLQGKRVPILDRLSHEFWKRASADNGQKMTTGVYNGWEFSDLGATGNIVGQQIRARGDNSTFIHIETDPSIRVTNGWARVRHIDAAAERAEKYRHLGRILKLVLTAEDGAAQLIAQKL</sequence>
<proteinExistence type="predicted"/>
<gene>
    <name evidence="1" type="ORF">NLG97_g1499</name>
</gene>
<keyword evidence="2" id="KW-1185">Reference proteome</keyword>
<reference evidence="1" key="1">
    <citation type="submission" date="2022-07" db="EMBL/GenBank/DDBJ databases">
        <title>Genome Sequence of Lecanicillium saksenae.</title>
        <authorList>
            <person name="Buettner E."/>
        </authorList>
    </citation>
    <scope>NUCLEOTIDE SEQUENCE</scope>
    <source>
        <strain evidence="1">VT-O1</strain>
    </source>
</reference>
<accession>A0ACC1R7Q5</accession>
<dbReference type="EMBL" id="JANAKD010000079">
    <property type="protein sequence ID" value="KAJ3497968.1"/>
    <property type="molecule type" value="Genomic_DNA"/>
</dbReference>
<organism evidence="1 2">
    <name type="scientific">Lecanicillium saksenae</name>
    <dbReference type="NCBI Taxonomy" id="468837"/>
    <lineage>
        <taxon>Eukaryota</taxon>
        <taxon>Fungi</taxon>
        <taxon>Dikarya</taxon>
        <taxon>Ascomycota</taxon>
        <taxon>Pezizomycotina</taxon>
        <taxon>Sordariomycetes</taxon>
        <taxon>Hypocreomycetidae</taxon>
        <taxon>Hypocreales</taxon>
        <taxon>Cordycipitaceae</taxon>
        <taxon>Lecanicillium</taxon>
    </lineage>
</organism>